<keyword evidence="1" id="KW-0472">Membrane</keyword>
<feature type="transmembrane region" description="Helical" evidence="1">
    <location>
        <begin position="88"/>
        <end position="108"/>
    </location>
</feature>
<feature type="transmembrane region" description="Helical" evidence="1">
    <location>
        <begin position="5"/>
        <end position="26"/>
    </location>
</feature>
<organism evidence="2 3">
    <name type="scientific">Xylocopilactobacillus apicola</name>
    <dbReference type="NCBI Taxonomy" id="2932184"/>
    <lineage>
        <taxon>Bacteria</taxon>
        <taxon>Bacillati</taxon>
        <taxon>Bacillota</taxon>
        <taxon>Bacilli</taxon>
        <taxon>Lactobacillales</taxon>
        <taxon>Lactobacillaceae</taxon>
        <taxon>Xylocopilactobacillus</taxon>
    </lineage>
</organism>
<feature type="transmembrane region" description="Helical" evidence="1">
    <location>
        <begin position="120"/>
        <end position="144"/>
    </location>
</feature>
<gene>
    <name evidence="2" type="ORF">XA3_17250</name>
</gene>
<evidence type="ECO:0000313" key="2">
    <source>
        <dbReference type="EMBL" id="BDR59284.1"/>
    </source>
</evidence>
<dbReference type="EMBL" id="AP026802">
    <property type="protein sequence ID" value="BDR59284.1"/>
    <property type="molecule type" value="Genomic_DNA"/>
</dbReference>
<dbReference type="Proteomes" id="UP001321861">
    <property type="component" value="Chromosome"/>
</dbReference>
<evidence type="ECO:0000313" key="3">
    <source>
        <dbReference type="Proteomes" id="UP001321861"/>
    </source>
</evidence>
<dbReference type="AlphaFoldDB" id="A0AAU9DT51"/>
<dbReference type="KEGG" id="xap:XA3_17250"/>
<feature type="transmembrane region" description="Helical" evidence="1">
    <location>
        <begin position="38"/>
        <end position="59"/>
    </location>
</feature>
<proteinExistence type="predicted"/>
<keyword evidence="3" id="KW-1185">Reference proteome</keyword>
<name>A0AAU9DT51_9LACO</name>
<reference evidence="2 3" key="1">
    <citation type="journal article" date="2023" name="Microbiol. Spectr.">
        <title>Symbiosis of Carpenter Bees with Uncharacterized Lactic Acid Bacteria Showing NAD Auxotrophy.</title>
        <authorList>
            <person name="Kawasaki S."/>
            <person name="Ozawa K."/>
            <person name="Mori T."/>
            <person name="Yamamoto A."/>
            <person name="Ito M."/>
            <person name="Ohkuma M."/>
            <person name="Sakamoto M."/>
            <person name="Matsutani M."/>
        </authorList>
    </citation>
    <scope>NUCLEOTIDE SEQUENCE [LARGE SCALE GENOMIC DNA]</scope>
    <source>
        <strain evidence="2 3">XA3</strain>
    </source>
</reference>
<accession>A0AAU9DT51</accession>
<keyword evidence="1" id="KW-1133">Transmembrane helix</keyword>
<evidence type="ECO:0000256" key="1">
    <source>
        <dbReference type="SAM" id="Phobius"/>
    </source>
</evidence>
<dbReference type="RefSeq" id="WP_317635087.1">
    <property type="nucleotide sequence ID" value="NZ_AP026802.1"/>
</dbReference>
<keyword evidence="1" id="KW-0812">Transmembrane</keyword>
<protein>
    <submittedName>
        <fullName evidence="2">Uncharacterized protein</fullName>
    </submittedName>
</protein>
<sequence length="148" mass="16836">MKKIIFAAVGNVVLMIILLIALIQTILSSEINSGRTIFQLHFGIWWVILLVAALIRFLIAKYKNYDLSKSEFSTDDEREQLISHRATVVTYKTTVISLMIALFAFFFLVTVSDNIMLVKIAGIITIASPIIVGFLTYLVSWLVFEWLF</sequence>